<protein>
    <submittedName>
        <fullName evidence="1">Uncharacterized protein</fullName>
    </submittedName>
</protein>
<dbReference type="Proteomes" id="UP000515756">
    <property type="component" value="Chromosome"/>
</dbReference>
<organism evidence="1 2">
    <name type="scientific">Aeromonas caviae</name>
    <name type="common">Aeromonas punctata</name>
    <dbReference type="NCBI Taxonomy" id="648"/>
    <lineage>
        <taxon>Bacteria</taxon>
        <taxon>Pseudomonadati</taxon>
        <taxon>Pseudomonadota</taxon>
        <taxon>Gammaproteobacteria</taxon>
        <taxon>Aeromonadales</taxon>
        <taxon>Aeromonadaceae</taxon>
        <taxon>Aeromonas</taxon>
    </lineage>
</organism>
<accession>A0A6S4TPV9</accession>
<dbReference type="EMBL" id="AP021927">
    <property type="protein sequence ID" value="BBQ30819.1"/>
    <property type="molecule type" value="Genomic_DNA"/>
</dbReference>
<evidence type="ECO:0000313" key="2">
    <source>
        <dbReference type="Proteomes" id="UP000515756"/>
    </source>
</evidence>
<name>A0A6S4TPV9_AERCA</name>
<sequence>MARGAPSPDPHRITPSWPFKVPTAQIPVRCQLLDPFFPAGASGRWLAPRFAPVVPSLPSGGDIMVELPYPSLPACLLACLPACLQRDDKDGGSLLLVASLHEGIKEADPCPLLSLSPWRARGGLSLSLATGLTEQKQEATLAACLPFSNLPLTPAIRICLSLAVPNNPVIQHVGMSACRHVGMSACRHVKIDGPIRYTVSNRANPEHPLARATGPTPRPLPFRSVFTGPRSAALSILRLSATERRALGPTSCVSAFVTWLAHDAIPPVLTLLHQRNRCCRVCHVEASGHRAIPWLTLLRLGFCHLGP</sequence>
<dbReference type="AlphaFoldDB" id="A0A6S4TPV9"/>
<evidence type="ECO:0000313" key="1">
    <source>
        <dbReference type="EMBL" id="BBQ30819.1"/>
    </source>
</evidence>
<reference evidence="1 2" key="1">
    <citation type="submission" date="2019-12" db="EMBL/GenBank/DDBJ databases">
        <title>complete genome sequences of Aeromonas caviae str. WP2-W18-ESBL-01 isolated from wastewater treatment plant effluent.</title>
        <authorList>
            <person name="Sekizuka T."/>
            <person name="Itokawa K."/>
            <person name="Yatsu K."/>
            <person name="Inamine Y."/>
            <person name="Kuroda M."/>
        </authorList>
    </citation>
    <scope>NUCLEOTIDE SEQUENCE [LARGE SCALE GENOMIC DNA]</scope>
    <source>
        <strain evidence="1 2">WP2-W18-ESBL-01</strain>
    </source>
</reference>
<proteinExistence type="predicted"/>
<gene>
    <name evidence="1" type="ORF">WP2W18E01_24010</name>
</gene>